<keyword evidence="9" id="KW-1185">Reference proteome</keyword>
<dbReference type="GO" id="GO:0005886">
    <property type="term" value="C:plasma membrane"/>
    <property type="evidence" value="ECO:0007669"/>
    <property type="project" value="UniProtKB-SubCell"/>
</dbReference>
<evidence type="ECO:0000313" key="9">
    <source>
        <dbReference type="Proteomes" id="UP000002743"/>
    </source>
</evidence>
<organism evidence="8 9">
    <name type="scientific">Methylovorus glucosotrophus (strain SIP3-4)</name>
    <dbReference type="NCBI Taxonomy" id="582744"/>
    <lineage>
        <taxon>Bacteria</taxon>
        <taxon>Pseudomonadati</taxon>
        <taxon>Pseudomonadota</taxon>
        <taxon>Betaproteobacteria</taxon>
        <taxon>Nitrosomonadales</taxon>
        <taxon>Methylophilaceae</taxon>
        <taxon>Methylovorus</taxon>
    </lineage>
</organism>
<evidence type="ECO:0000313" key="8">
    <source>
        <dbReference type="EMBL" id="ACT52015.1"/>
    </source>
</evidence>
<evidence type="ECO:0000256" key="5">
    <source>
        <dbReference type="ARBA" id="ARBA00022989"/>
    </source>
</evidence>
<feature type="transmembrane region" description="Helical" evidence="7">
    <location>
        <begin position="48"/>
        <end position="65"/>
    </location>
</feature>
<accession>C6XBP5</accession>
<evidence type="ECO:0000256" key="4">
    <source>
        <dbReference type="ARBA" id="ARBA00022692"/>
    </source>
</evidence>
<dbReference type="STRING" id="582744.Msip34_2778"/>
<protein>
    <submittedName>
        <fullName evidence="8">DoxX family protein</fullName>
    </submittedName>
</protein>
<evidence type="ECO:0000256" key="3">
    <source>
        <dbReference type="ARBA" id="ARBA00022475"/>
    </source>
</evidence>
<keyword evidence="5 7" id="KW-1133">Transmembrane helix</keyword>
<dbReference type="RefSeq" id="WP_013443480.1">
    <property type="nucleotide sequence ID" value="NC_012969.1"/>
</dbReference>
<reference evidence="9" key="1">
    <citation type="submission" date="2009-07" db="EMBL/GenBank/DDBJ databases">
        <title>Complete sequence of chromosome of Methylovorus sp. SIP3-4.</title>
        <authorList>
            <person name="Lucas S."/>
            <person name="Copeland A."/>
            <person name="Lapidus A."/>
            <person name="Glavina del Rio T."/>
            <person name="Tice H."/>
            <person name="Bruce D."/>
            <person name="Goodwin L."/>
            <person name="Pitluck S."/>
            <person name="Clum A."/>
            <person name="Larimer F."/>
            <person name="Land M."/>
            <person name="Hauser L."/>
            <person name="Kyrpides N."/>
            <person name="Mikhailova N."/>
            <person name="Kayluzhnaya M."/>
            <person name="Chistoserdova L."/>
        </authorList>
    </citation>
    <scope>NUCLEOTIDE SEQUENCE [LARGE SCALE GENOMIC DNA]</scope>
    <source>
        <strain evidence="9">SIP3-4</strain>
    </source>
</reference>
<reference evidence="8 9" key="2">
    <citation type="journal article" date="2011" name="J. Bacteriol.">
        <title>Genomes of three methylotrophs from a single niche uncover genetic and metabolic divergence of Methylophilaceae.</title>
        <authorList>
            <person name="Lapidus A."/>
            <person name="Clum A."/>
            <person name="Labutti K."/>
            <person name="Kaluzhnaya M.G."/>
            <person name="Lim S."/>
            <person name="Beck D.A."/>
            <person name="Glavina Del Rio T."/>
            <person name="Nolan M."/>
            <person name="Mavromatis K."/>
            <person name="Huntemann M."/>
            <person name="Lucas S."/>
            <person name="Lidstrom M.E."/>
            <person name="Ivanova N."/>
            <person name="Chistoserdova L."/>
        </authorList>
    </citation>
    <scope>NUCLEOTIDE SEQUENCE [LARGE SCALE GENOMIC DNA]</scope>
    <source>
        <strain evidence="8 9">SIP3-4</strain>
    </source>
</reference>
<evidence type="ECO:0000256" key="1">
    <source>
        <dbReference type="ARBA" id="ARBA00004651"/>
    </source>
</evidence>
<dbReference type="EMBL" id="CP001674">
    <property type="protein sequence ID" value="ACT52015.1"/>
    <property type="molecule type" value="Genomic_DNA"/>
</dbReference>
<proteinExistence type="inferred from homology"/>
<dbReference type="PANTHER" id="PTHR33452">
    <property type="entry name" value="OXIDOREDUCTASE CATD-RELATED"/>
    <property type="match status" value="1"/>
</dbReference>
<dbReference type="HOGENOM" id="CLU_058421_8_3_4"/>
<keyword evidence="6 7" id="KW-0472">Membrane</keyword>
<evidence type="ECO:0000256" key="6">
    <source>
        <dbReference type="ARBA" id="ARBA00023136"/>
    </source>
</evidence>
<dbReference type="InterPro" id="IPR051907">
    <property type="entry name" value="DoxX-like_oxidoreductase"/>
</dbReference>
<dbReference type="KEGG" id="mei:Msip34_2778"/>
<sequence length="128" mass="13466">MNPCNRWLTFAGRVLLSLIFIISGLGKVAAPDATIGYISSVGAPFPEVAYAIALVVELGLGLALLLGFKAKFAAAGIAIFTLAAALLFHTDFSNQIQLVMFMKNFTIIGGLLLIVAYGAGGFSLDNRK</sequence>
<dbReference type="AlphaFoldDB" id="C6XBP5"/>
<dbReference type="Proteomes" id="UP000002743">
    <property type="component" value="Chromosome"/>
</dbReference>
<name>C6XBP5_METGS</name>
<gene>
    <name evidence="8" type="ordered locus">Msip34_2778</name>
</gene>
<evidence type="ECO:0000256" key="7">
    <source>
        <dbReference type="SAM" id="Phobius"/>
    </source>
</evidence>
<dbReference type="PANTHER" id="PTHR33452:SF1">
    <property type="entry name" value="INNER MEMBRANE PROTEIN YPHA-RELATED"/>
    <property type="match status" value="1"/>
</dbReference>
<feature type="transmembrane region" description="Helical" evidence="7">
    <location>
        <begin position="101"/>
        <end position="124"/>
    </location>
</feature>
<comment type="similarity">
    <text evidence="2">Belongs to the DoxX family.</text>
</comment>
<keyword evidence="3" id="KW-1003">Cell membrane</keyword>
<evidence type="ECO:0000256" key="2">
    <source>
        <dbReference type="ARBA" id="ARBA00006679"/>
    </source>
</evidence>
<comment type="subcellular location">
    <subcellularLocation>
        <location evidence="1">Cell membrane</location>
        <topology evidence="1">Multi-pass membrane protein</topology>
    </subcellularLocation>
</comment>
<dbReference type="InterPro" id="IPR032808">
    <property type="entry name" value="DoxX"/>
</dbReference>
<dbReference type="Pfam" id="PF07681">
    <property type="entry name" value="DoxX"/>
    <property type="match status" value="1"/>
</dbReference>
<feature type="transmembrane region" description="Helical" evidence="7">
    <location>
        <begin position="7"/>
        <end position="28"/>
    </location>
</feature>
<keyword evidence="4 7" id="KW-0812">Transmembrane</keyword>
<feature type="transmembrane region" description="Helical" evidence="7">
    <location>
        <begin position="72"/>
        <end position="89"/>
    </location>
</feature>
<dbReference type="OrthoDB" id="9792760at2"/>
<dbReference type="eggNOG" id="COG2259">
    <property type="taxonomic scope" value="Bacteria"/>
</dbReference>